<comment type="subcellular location">
    <subcellularLocation>
        <location evidence="3">Cytoplasm</location>
    </subcellularLocation>
</comment>
<dbReference type="NCBIfam" id="TIGR00172">
    <property type="entry name" value="maf"/>
    <property type="match status" value="1"/>
</dbReference>
<evidence type="ECO:0000256" key="3">
    <source>
        <dbReference type="HAMAP-Rule" id="MF_00528"/>
    </source>
</evidence>
<gene>
    <name evidence="4" type="ORF">MUO15_01055</name>
</gene>
<dbReference type="Gene3D" id="3.90.950.10">
    <property type="match status" value="1"/>
</dbReference>
<comment type="cofactor">
    <cofactor evidence="1 3">
        <name>a divalent metal cation</name>
        <dbReference type="ChEBI" id="CHEBI:60240"/>
    </cofactor>
</comment>
<name>A0ABY4HB99_9BACI</name>
<keyword evidence="2 3" id="KW-0378">Hydrolase</keyword>
<keyword evidence="3" id="KW-0546">Nucleotide metabolism</keyword>
<comment type="caution">
    <text evidence="3">Lacks conserved residue(s) required for the propagation of feature annotation.</text>
</comment>
<dbReference type="InterPro" id="IPR029001">
    <property type="entry name" value="ITPase-like_fam"/>
</dbReference>
<comment type="similarity">
    <text evidence="3">Belongs to the Maf family. YhdE subfamily.</text>
</comment>
<dbReference type="PIRSF" id="PIRSF006305">
    <property type="entry name" value="Maf"/>
    <property type="match status" value="1"/>
</dbReference>
<dbReference type="RefSeq" id="WP_245032755.1">
    <property type="nucleotide sequence ID" value="NZ_CP095075.1"/>
</dbReference>
<dbReference type="PANTHER" id="PTHR43213:SF5">
    <property type="entry name" value="BIFUNCTIONAL DTTP_UTP PYROPHOSPHATASE_METHYLTRANSFERASE PROTEIN-RELATED"/>
    <property type="match status" value="1"/>
</dbReference>
<dbReference type="Proteomes" id="UP000830326">
    <property type="component" value="Chromosome"/>
</dbReference>
<evidence type="ECO:0000256" key="2">
    <source>
        <dbReference type="ARBA" id="ARBA00022801"/>
    </source>
</evidence>
<dbReference type="Pfam" id="PF02545">
    <property type="entry name" value="Maf"/>
    <property type="match status" value="1"/>
</dbReference>
<keyword evidence="3" id="KW-0963">Cytoplasm</keyword>
<organism evidence="4 5">
    <name type="scientific">Halobacillus amylolyticus</name>
    <dbReference type="NCBI Taxonomy" id="2932259"/>
    <lineage>
        <taxon>Bacteria</taxon>
        <taxon>Bacillati</taxon>
        <taxon>Bacillota</taxon>
        <taxon>Bacilli</taxon>
        <taxon>Bacillales</taxon>
        <taxon>Bacillaceae</taxon>
        <taxon>Halobacillus</taxon>
    </lineage>
</organism>
<accession>A0ABY4HB99</accession>
<feature type="active site" description="Proton acceptor" evidence="3">
    <location>
        <position position="71"/>
    </location>
</feature>
<dbReference type="HAMAP" id="MF_00528">
    <property type="entry name" value="Maf"/>
    <property type="match status" value="1"/>
</dbReference>
<sequence>MWILPTLVLGSASPRRKELMERAGFTFEIRPSLYDEVITGEMNAEYVVQHLAKQKNQAIPSSTNEVVVTADTVVCQGEKIFGKPKSYEDAYSMLEQLSGKRHAVYTGVSIRNHNQWVSFVVCTNVYFLSLSQAQLEWYLRKEESWDKAGGYGIQGAGALLVEKIEGDYNNVVGLPISRLTRELDTFMITPD</sequence>
<dbReference type="PANTHER" id="PTHR43213">
    <property type="entry name" value="BIFUNCTIONAL DTTP/UTP PYROPHOSPHATASE/METHYLTRANSFERASE PROTEIN-RELATED"/>
    <property type="match status" value="1"/>
</dbReference>
<dbReference type="EMBL" id="CP095075">
    <property type="protein sequence ID" value="UOR12158.1"/>
    <property type="molecule type" value="Genomic_DNA"/>
</dbReference>
<dbReference type="SUPFAM" id="SSF52972">
    <property type="entry name" value="ITPase-like"/>
    <property type="match status" value="1"/>
</dbReference>
<dbReference type="InterPro" id="IPR003697">
    <property type="entry name" value="Maf-like"/>
</dbReference>
<feature type="site" description="Important for substrate specificity" evidence="3">
    <location>
        <position position="72"/>
    </location>
</feature>
<feature type="site" description="Important for substrate specificity" evidence="3">
    <location>
        <position position="15"/>
    </location>
</feature>
<proteinExistence type="inferred from homology"/>
<keyword evidence="5" id="KW-1185">Reference proteome</keyword>
<evidence type="ECO:0000313" key="4">
    <source>
        <dbReference type="EMBL" id="UOR12158.1"/>
    </source>
</evidence>
<protein>
    <recommendedName>
        <fullName evidence="3">dTTP/UTP pyrophosphatase</fullName>
        <shortName evidence="3">dTTPase/UTPase</shortName>
        <ecNumber evidence="3">3.6.1.9</ecNumber>
    </recommendedName>
    <alternativeName>
        <fullName evidence="3">Nucleoside triphosphate pyrophosphatase</fullName>
    </alternativeName>
    <alternativeName>
        <fullName evidence="3">Nucleotide pyrophosphatase</fullName>
        <shortName evidence="3">Nucleotide PPase</shortName>
    </alternativeName>
</protein>
<dbReference type="EC" id="3.6.1.9" evidence="3"/>
<evidence type="ECO:0000313" key="5">
    <source>
        <dbReference type="Proteomes" id="UP000830326"/>
    </source>
</evidence>
<evidence type="ECO:0000256" key="1">
    <source>
        <dbReference type="ARBA" id="ARBA00001968"/>
    </source>
</evidence>
<comment type="catalytic activity">
    <reaction evidence="3">
        <text>dTTP + H2O = dTMP + diphosphate + H(+)</text>
        <dbReference type="Rhea" id="RHEA:28534"/>
        <dbReference type="ChEBI" id="CHEBI:15377"/>
        <dbReference type="ChEBI" id="CHEBI:15378"/>
        <dbReference type="ChEBI" id="CHEBI:33019"/>
        <dbReference type="ChEBI" id="CHEBI:37568"/>
        <dbReference type="ChEBI" id="CHEBI:63528"/>
        <dbReference type="EC" id="3.6.1.9"/>
    </reaction>
</comment>
<comment type="catalytic activity">
    <reaction evidence="3">
        <text>UTP + H2O = UMP + diphosphate + H(+)</text>
        <dbReference type="Rhea" id="RHEA:29395"/>
        <dbReference type="ChEBI" id="CHEBI:15377"/>
        <dbReference type="ChEBI" id="CHEBI:15378"/>
        <dbReference type="ChEBI" id="CHEBI:33019"/>
        <dbReference type="ChEBI" id="CHEBI:46398"/>
        <dbReference type="ChEBI" id="CHEBI:57865"/>
        <dbReference type="EC" id="3.6.1.9"/>
    </reaction>
</comment>
<dbReference type="CDD" id="cd00555">
    <property type="entry name" value="Maf"/>
    <property type="match status" value="1"/>
</dbReference>
<feature type="site" description="Important for substrate specificity" evidence="3">
    <location>
        <position position="154"/>
    </location>
</feature>
<reference evidence="4" key="1">
    <citation type="submission" date="2022-04" db="EMBL/GenBank/DDBJ databases">
        <title>Halobacillus sp. isolated from saltern.</title>
        <authorList>
            <person name="Won M."/>
            <person name="Lee C.-M."/>
            <person name="Woen H.-Y."/>
            <person name="Kwon S.-W."/>
        </authorList>
    </citation>
    <scope>NUCLEOTIDE SEQUENCE</scope>
    <source>
        <strain evidence="4">SSHM10-5</strain>
    </source>
</reference>
<comment type="function">
    <text evidence="3">Nucleoside triphosphate pyrophosphatase that hydrolyzes dTTP and UTP. May have a dual role in cell division arrest and in preventing the incorporation of modified nucleotides into cellular nucleic acids.</text>
</comment>